<name>A0A8S1XX17_9CILI</name>
<reference evidence="2" key="1">
    <citation type="submission" date="2021-01" db="EMBL/GenBank/DDBJ databases">
        <authorList>
            <consortium name="Genoscope - CEA"/>
            <person name="William W."/>
        </authorList>
    </citation>
    <scope>NUCLEOTIDE SEQUENCE</scope>
</reference>
<feature type="region of interest" description="Disordered" evidence="1">
    <location>
        <begin position="117"/>
        <end position="138"/>
    </location>
</feature>
<evidence type="ECO:0000313" key="2">
    <source>
        <dbReference type="EMBL" id="CAD8205595.1"/>
    </source>
</evidence>
<evidence type="ECO:0000313" key="3">
    <source>
        <dbReference type="Proteomes" id="UP000689195"/>
    </source>
</evidence>
<dbReference type="EMBL" id="CAJJDO010000141">
    <property type="protein sequence ID" value="CAD8205595.1"/>
    <property type="molecule type" value="Genomic_DNA"/>
</dbReference>
<proteinExistence type="predicted"/>
<dbReference type="OrthoDB" id="302090at2759"/>
<comment type="caution">
    <text evidence="2">The sequence shown here is derived from an EMBL/GenBank/DDBJ whole genome shotgun (WGS) entry which is preliminary data.</text>
</comment>
<sequence length="358" mass="41806">MNTVQLIQPWRQVSPQAIEALKSLEQLQTISNAKIVKRITTTSPIKQFFLNGRQLTVFGNNSQTKIIQQPSSYQPVHQTDRVQPQHNRNISFEMLNFKQQVQDNILLQTVISKYESSPKMSTPVKNSGTQTPTMFTRNSCDNINIPKEQNKVIESRESKSPQVNLIQKKKLILNQILQLDNEIKLMQDEEAKRRLDPLRQKTSNQTSIAPVSIRESLEKQASTSTFMQKLNEWMKKKKNVQLDEKQDEQFSSIQNSVLRDCTFKGNLTSKEQHYESFYDRNMKWQRRVNMKKQKMKTQKSMIQLKKESKSPNQKVSRPNSSELNCWIRGKELKSSQSPQKQKSKQNKIQQQLANKLRL</sequence>
<feature type="compositionally biased region" description="Polar residues" evidence="1">
    <location>
        <begin position="310"/>
        <end position="323"/>
    </location>
</feature>
<dbReference type="Proteomes" id="UP000689195">
    <property type="component" value="Unassembled WGS sequence"/>
</dbReference>
<feature type="compositionally biased region" description="Low complexity" evidence="1">
    <location>
        <begin position="334"/>
        <end position="351"/>
    </location>
</feature>
<accession>A0A8S1XX17</accession>
<dbReference type="AlphaFoldDB" id="A0A8S1XX17"/>
<gene>
    <name evidence="2" type="ORF">PPENT_87.1.T1410058</name>
</gene>
<evidence type="ECO:0000256" key="1">
    <source>
        <dbReference type="SAM" id="MobiDB-lite"/>
    </source>
</evidence>
<organism evidence="2 3">
    <name type="scientific">Paramecium pentaurelia</name>
    <dbReference type="NCBI Taxonomy" id="43138"/>
    <lineage>
        <taxon>Eukaryota</taxon>
        <taxon>Sar</taxon>
        <taxon>Alveolata</taxon>
        <taxon>Ciliophora</taxon>
        <taxon>Intramacronucleata</taxon>
        <taxon>Oligohymenophorea</taxon>
        <taxon>Peniculida</taxon>
        <taxon>Parameciidae</taxon>
        <taxon>Paramecium</taxon>
    </lineage>
</organism>
<feature type="region of interest" description="Disordered" evidence="1">
    <location>
        <begin position="289"/>
        <end position="358"/>
    </location>
</feature>
<keyword evidence="3" id="KW-1185">Reference proteome</keyword>
<protein>
    <submittedName>
        <fullName evidence="2">Uncharacterized protein</fullName>
    </submittedName>
</protein>